<dbReference type="Pfam" id="PF21217">
    <property type="entry name" value="PaaA2"/>
    <property type="match status" value="1"/>
</dbReference>
<gene>
    <name evidence="2" type="ORF">QJV33_00480</name>
</gene>
<name>A0ABT6Q4G8_9PROT</name>
<evidence type="ECO:0000313" key="2">
    <source>
        <dbReference type="EMBL" id="MDI2111778.1"/>
    </source>
</evidence>
<reference evidence="2" key="1">
    <citation type="submission" date="2023-05" db="EMBL/GenBank/DDBJ databases">
        <title>Whole genome sequence of Commensalibacter sp.</title>
        <authorList>
            <person name="Charoenyingcharoen P."/>
            <person name="Yukphan P."/>
        </authorList>
    </citation>
    <scope>NUCLEOTIDE SEQUENCE</scope>
    <source>
        <strain evidence="2">TBRC 10068</strain>
    </source>
</reference>
<dbReference type="Gene3D" id="6.20.450.20">
    <property type="match status" value="1"/>
</dbReference>
<keyword evidence="3" id="KW-1185">Reference proteome</keyword>
<sequence>MTTETINHSTLSKLVEAGTVSGAHVVGQNGGWSVFIQFGKIKKQLITKNNHDIRLFKKLETLVSYLRNIGIVKFDVDALAYDSNIVTSTKRPDRSEALRKAHEAAAYDKWFREEVQASIDDPRSSLSNEEVKKYATTRHARLLERIK</sequence>
<organism evidence="2 3">
    <name type="scientific">Commensalibacter nepenthis</name>
    <dbReference type="NCBI Taxonomy" id="3043872"/>
    <lineage>
        <taxon>Bacteria</taxon>
        <taxon>Pseudomonadati</taxon>
        <taxon>Pseudomonadota</taxon>
        <taxon>Alphaproteobacteria</taxon>
        <taxon>Acetobacterales</taxon>
        <taxon>Acetobacteraceae</taxon>
    </lineage>
</organism>
<accession>A0ABT6Q4G8</accession>
<dbReference type="InterPro" id="IPR048851">
    <property type="entry name" value="PaaA2_dom"/>
</dbReference>
<protein>
    <recommendedName>
        <fullName evidence="1">Stability determinant domain-containing protein</fullName>
    </recommendedName>
</protein>
<proteinExistence type="predicted"/>
<evidence type="ECO:0000259" key="1">
    <source>
        <dbReference type="Pfam" id="PF21217"/>
    </source>
</evidence>
<feature type="domain" description="Stability determinant" evidence="1">
    <location>
        <begin position="104"/>
        <end position="131"/>
    </location>
</feature>
<dbReference type="EMBL" id="JASBAN010000001">
    <property type="protein sequence ID" value="MDI2111778.1"/>
    <property type="molecule type" value="Genomic_DNA"/>
</dbReference>
<evidence type="ECO:0000313" key="3">
    <source>
        <dbReference type="Proteomes" id="UP001431775"/>
    </source>
</evidence>
<comment type="caution">
    <text evidence="2">The sequence shown here is derived from an EMBL/GenBank/DDBJ whole genome shotgun (WGS) entry which is preliminary data.</text>
</comment>
<dbReference type="Proteomes" id="UP001431775">
    <property type="component" value="Unassembled WGS sequence"/>
</dbReference>
<dbReference type="RefSeq" id="WP_281461467.1">
    <property type="nucleotide sequence ID" value="NZ_JASBAN010000001.1"/>
</dbReference>